<keyword evidence="1" id="KW-0812">Transmembrane</keyword>
<organism evidence="2 3">
    <name type="scientific">Ichthyophthirius multifiliis</name>
    <name type="common">White spot disease agent</name>
    <name type="synonym">Ich</name>
    <dbReference type="NCBI Taxonomy" id="5932"/>
    <lineage>
        <taxon>Eukaryota</taxon>
        <taxon>Sar</taxon>
        <taxon>Alveolata</taxon>
        <taxon>Ciliophora</taxon>
        <taxon>Intramacronucleata</taxon>
        <taxon>Oligohymenophorea</taxon>
        <taxon>Hymenostomatida</taxon>
        <taxon>Ophryoglenina</taxon>
        <taxon>Ichthyophthirius</taxon>
    </lineage>
</organism>
<reference evidence="2 3" key="1">
    <citation type="submission" date="2011-07" db="EMBL/GenBank/DDBJ databases">
        <authorList>
            <person name="Coyne R."/>
            <person name="Brami D."/>
            <person name="Johnson J."/>
            <person name="Hostetler J."/>
            <person name="Hannick L."/>
            <person name="Clark T."/>
            <person name="Cassidy-Hanley D."/>
            <person name="Inman J."/>
        </authorList>
    </citation>
    <scope>NUCLEOTIDE SEQUENCE [LARGE SCALE GENOMIC DNA]</scope>
    <source>
        <strain evidence="2 3">G5</strain>
    </source>
</reference>
<dbReference type="GeneID" id="14908092"/>
<dbReference type="EMBL" id="GL983807">
    <property type="protein sequence ID" value="EGR31950.1"/>
    <property type="molecule type" value="Genomic_DNA"/>
</dbReference>
<evidence type="ECO:0000256" key="1">
    <source>
        <dbReference type="SAM" id="Phobius"/>
    </source>
</evidence>
<evidence type="ECO:0000313" key="2">
    <source>
        <dbReference type="EMBL" id="EGR31950.1"/>
    </source>
</evidence>
<keyword evidence="1" id="KW-1133">Transmembrane helix</keyword>
<dbReference type="PANTHER" id="PTHR14091">
    <property type="entry name" value="PERIODIC TRYPTOPHAN PROTEIN 1"/>
    <property type="match status" value="1"/>
</dbReference>
<dbReference type="AlphaFoldDB" id="G0QS85"/>
<dbReference type="Proteomes" id="UP000008983">
    <property type="component" value="Unassembled WGS sequence"/>
</dbReference>
<sequence length="199" mass="23722">MINNYLCLMLEPLKMHLVQKFLILSNLPYGIPQTLIKQFTQRKMGMYHALMQENLIQNIFIVSKHIAKLLLLFQLHGLFLDFQQQLLQDHYVKIWDTNTISNKQPLLVCQKNPNAGKLFCGSFYEDSPWIFACGNSKGEIFVCDITEDKFIVQKFGDRVDQKYKPDINLVFYLYFFIYLFILVYLKRTKKSIYKRKRKQ</sequence>
<keyword evidence="3" id="KW-1185">Reference proteome</keyword>
<protein>
    <submittedName>
        <fullName evidence="2">Transducin family protein WD-40 repeat family protein</fullName>
    </submittedName>
</protein>
<dbReference type="InParanoid" id="G0QS85"/>
<dbReference type="SUPFAM" id="SSF50978">
    <property type="entry name" value="WD40 repeat-like"/>
    <property type="match status" value="1"/>
</dbReference>
<dbReference type="GO" id="GO:0006364">
    <property type="term" value="P:rRNA processing"/>
    <property type="evidence" value="ECO:0007669"/>
    <property type="project" value="InterPro"/>
</dbReference>
<dbReference type="InterPro" id="IPR036322">
    <property type="entry name" value="WD40_repeat_dom_sf"/>
</dbReference>
<dbReference type="GO" id="GO:0005634">
    <property type="term" value="C:nucleus"/>
    <property type="evidence" value="ECO:0007669"/>
    <property type="project" value="TreeGrafter"/>
</dbReference>
<evidence type="ECO:0000313" key="3">
    <source>
        <dbReference type="Proteomes" id="UP000008983"/>
    </source>
</evidence>
<accession>G0QS85</accession>
<keyword evidence="1" id="KW-0472">Membrane</keyword>
<dbReference type="RefSeq" id="XP_004035436.1">
    <property type="nucleotide sequence ID" value="XM_004035388.1"/>
</dbReference>
<name>G0QS85_ICHMU</name>
<dbReference type="OrthoDB" id="270624at2759"/>
<feature type="transmembrane region" description="Helical" evidence="1">
    <location>
        <begin position="169"/>
        <end position="185"/>
    </location>
</feature>
<dbReference type="PANTHER" id="PTHR14091:SF0">
    <property type="entry name" value="PERIODIC TRYPTOPHAN PROTEIN 1 HOMOLOG"/>
    <property type="match status" value="1"/>
</dbReference>
<dbReference type="InterPro" id="IPR044285">
    <property type="entry name" value="PWP1"/>
</dbReference>
<dbReference type="STRING" id="857967.G0QS85"/>
<gene>
    <name evidence="2" type="ORF">IMG5_099780</name>
</gene>
<proteinExistence type="predicted"/>